<evidence type="ECO:0000256" key="5">
    <source>
        <dbReference type="ARBA" id="ARBA00022777"/>
    </source>
</evidence>
<protein>
    <recommendedName>
        <fullName evidence="8">Thymidylate kinase</fullName>
        <ecNumber evidence="8">2.7.4.9</ecNumber>
    </recommendedName>
    <alternativeName>
        <fullName evidence="8">dTMP kinase</fullName>
    </alternativeName>
</protein>
<organism evidence="10 11">
    <name type="scientific">Candidatus Azambacteria bacterium RIFCSPLOWO2_01_FULL_37_9</name>
    <dbReference type="NCBI Taxonomy" id="1797297"/>
    <lineage>
        <taxon>Bacteria</taxon>
        <taxon>Candidatus Azamiibacteriota</taxon>
    </lineage>
</organism>
<dbReference type="PANTHER" id="PTHR10344">
    <property type="entry name" value="THYMIDYLATE KINASE"/>
    <property type="match status" value="1"/>
</dbReference>
<comment type="function">
    <text evidence="8">Phosphorylation of dTMP to form dTDP in both de novo and salvage pathways of dTTP synthesis.</text>
</comment>
<evidence type="ECO:0000256" key="7">
    <source>
        <dbReference type="ARBA" id="ARBA00048743"/>
    </source>
</evidence>
<evidence type="ECO:0000256" key="4">
    <source>
        <dbReference type="ARBA" id="ARBA00022741"/>
    </source>
</evidence>
<dbReference type="GO" id="GO:0006227">
    <property type="term" value="P:dUDP biosynthetic process"/>
    <property type="evidence" value="ECO:0007669"/>
    <property type="project" value="TreeGrafter"/>
</dbReference>
<keyword evidence="4 8" id="KW-0547">Nucleotide-binding</keyword>
<dbReference type="Proteomes" id="UP000177947">
    <property type="component" value="Unassembled WGS sequence"/>
</dbReference>
<dbReference type="Gene3D" id="3.40.50.300">
    <property type="entry name" value="P-loop containing nucleotide triphosphate hydrolases"/>
    <property type="match status" value="1"/>
</dbReference>
<proteinExistence type="inferred from homology"/>
<comment type="catalytic activity">
    <reaction evidence="7 8">
        <text>dTMP + ATP = dTDP + ADP</text>
        <dbReference type="Rhea" id="RHEA:13517"/>
        <dbReference type="ChEBI" id="CHEBI:30616"/>
        <dbReference type="ChEBI" id="CHEBI:58369"/>
        <dbReference type="ChEBI" id="CHEBI:63528"/>
        <dbReference type="ChEBI" id="CHEBI:456216"/>
        <dbReference type="EC" id="2.7.4.9"/>
    </reaction>
</comment>
<dbReference type="Pfam" id="PF02223">
    <property type="entry name" value="Thymidylate_kin"/>
    <property type="match status" value="1"/>
</dbReference>
<dbReference type="PANTHER" id="PTHR10344:SF4">
    <property type="entry name" value="UMP-CMP KINASE 2, MITOCHONDRIAL"/>
    <property type="match status" value="1"/>
</dbReference>
<evidence type="ECO:0000256" key="6">
    <source>
        <dbReference type="ARBA" id="ARBA00022840"/>
    </source>
</evidence>
<feature type="domain" description="Thymidylate kinase-like" evidence="9">
    <location>
        <begin position="25"/>
        <end position="185"/>
    </location>
</feature>
<keyword evidence="6 8" id="KW-0067">ATP-binding</keyword>
<gene>
    <name evidence="8" type="primary">tmk</name>
    <name evidence="10" type="ORF">A2907_02210</name>
</gene>
<evidence type="ECO:0000256" key="1">
    <source>
        <dbReference type="ARBA" id="ARBA00009776"/>
    </source>
</evidence>
<evidence type="ECO:0000256" key="8">
    <source>
        <dbReference type="HAMAP-Rule" id="MF_00165"/>
    </source>
</evidence>
<dbReference type="AlphaFoldDB" id="A0A1F5C7B9"/>
<comment type="caution">
    <text evidence="10">The sequence shown here is derived from an EMBL/GenBank/DDBJ whole genome shotgun (WGS) entry which is preliminary data.</text>
</comment>
<reference evidence="10 11" key="1">
    <citation type="journal article" date="2016" name="Nat. Commun.">
        <title>Thousands of microbial genomes shed light on interconnected biogeochemical processes in an aquifer system.</title>
        <authorList>
            <person name="Anantharaman K."/>
            <person name="Brown C.T."/>
            <person name="Hug L.A."/>
            <person name="Sharon I."/>
            <person name="Castelle C.J."/>
            <person name="Probst A.J."/>
            <person name="Thomas B.C."/>
            <person name="Singh A."/>
            <person name="Wilkins M.J."/>
            <person name="Karaoz U."/>
            <person name="Brodie E.L."/>
            <person name="Williams K.H."/>
            <person name="Hubbard S.S."/>
            <person name="Banfield J.F."/>
        </authorList>
    </citation>
    <scope>NUCLEOTIDE SEQUENCE [LARGE SCALE GENOMIC DNA]</scope>
</reference>
<dbReference type="HAMAP" id="MF_00165">
    <property type="entry name" value="Thymidylate_kinase"/>
    <property type="match status" value="1"/>
</dbReference>
<evidence type="ECO:0000256" key="3">
    <source>
        <dbReference type="ARBA" id="ARBA00022727"/>
    </source>
</evidence>
<dbReference type="SUPFAM" id="SSF52540">
    <property type="entry name" value="P-loop containing nucleoside triphosphate hydrolases"/>
    <property type="match status" value="1"/>
</dbReference>
<evidence type="ECO:0000313" key="10">
    <source>
        <dbReference type="EMBL" id="OGD38759.1"/>
    </source>
</evidence>
<dbReference type="NCBIfam" id="TIGR00041">
    <property type="entry name" value="DTMP_kinase"/>
    <property type="match status" value="1"/>
</dbReference>
<name>A0A1F5C7B9_9BACT</name>
<accession>A0A1F5C7B9</accession>
<dbReference type="GO" id="GO:0006235">
    <property type="term" value="P:dTTP biosynthetic process"/>
    <property type="evidence" value="ECO:0007669"/>
    <property type="project" value="UniProtKB-UniRule"/>
</dbReference>
<dbReference type="GO" id="GO:0005524">
    <property type="term" value="F:ATP binding"/>
    <property type="evidence" value="ECO:0007669"/>
    <property type="project" value="UniProtKB-UniRule"/>
</dbReference>
<dbReference type="InterPro" id="IPR039430">
    <property type="entry name" value="Thymidylate_kin-like_dom"/>
</dbReference>
<keyword evidence="5 8" id="KW-0418">Kinase</keyword>
<dbReference type="InterPro" id="IPR027417">
    <property type="entry name" value="P-loop_NTPase"/>
</dbReference>
<feature type="binding site" evidence="8">
    <location>
        <begin position="27"/>
        <end position="34"/>
    </location>
    <ligand>
        <name>ATP</name>
        <dbReference type="ChEBI" id="CHEBI:30616"/>
    </ligand>
</feature>
<dbReference type="GO" id="GO:0005737">
    <property type="term" value="C:cytoplasm"/>
    <property type="evidence" value="ECO:0007669"/>
    <property type="project" value="TreeGrafter"/>
</dbReference>
<keyword evidence="3 8" id="KW-0545">Nucleotide biosynthesis</keyword>
<evidence type="ECO:0000256" key="2">
    <source>
        <dbReference type="ARBA" id="ARBA00022679"/>
    </source>
</evidence>
<sequence length="219" mass="25525">MKMNGHKYKWNSMMINPYPGKFIAFEGIDGCGKSTQAKLLKNNLKELGYEIVLTCEPYANIELKNNPNLKPLDRQGMFIDDRLVHLTDIIIPDLKDEKIVITDRYFLSTIAYGMSEDIEQKNLIELHERILGDKFIIPDIIFIIDASTETAMNHLKKKGEIKGYFEKQDRLGKIRNAYINIYANKFYKNNGVKMEWIDGNRFIKDVSRDILKRSLEILK</sequence>
<evidence type="ECO:0000259" key="9">
    <source>
        <dbReference type="Pfam" id="PF02223"/>
    </source>
</evidence>
<dbReference type="GO" id="GO:0006233">
    <property type="term" value="P:dTDP biosynthetic process"/>
    <property type="evidence" value="ECO:0007669"/>
    <property type="project" value="InterPro"/>
</dbReference>
<dbReference type="InterPro" id="IPR018094">
    <property type="entry name" value="Thymidylate_kinase"/>
</dbReference>
<evidence type="ECO:0000313" key="11">
    <source>
        <dbReference type="Proteomes" id="UP000177947"/>
    </source>
</evidence>
<keyword evidence="2 8" id="KW-0808">Transferase</keyword>
<dbReference type="GO" id="GO:0004798">
    <property type="term" value="F:dTMP kinase activity"/>
    <property type="evidence" value="ECO:0007669"/>
    <property type="project" value="UniProtKB-UniRule"/>
</dbReference>
<dbReference type="EMBL" id="MEYQ01000032">
    <property type="protein sequence ID" value="OGD38759.1"/>
    <property type="molecule type" value="Genomic_DNA"/>
</dbReference>
<dbReference type="EC" id="2.7.4.9" evidence="8"/>
<comment type="similarity">
    <text evidence="1 8">Belongs to the thymidylate kinase family.</text>
</comment>
<dbReference type="CDD" id="cd01672">
    <property type="entry name" value="TMPK"/>
    <property type="match status" value="1"/>
</dbReference>